<evidence type="ECO:0000259" key="9">
    <source>
        <dbReference type="Pfam" id="PF08335"/>
    </source>
</evidence>
<keyword evidence="6" id="KW-0511">Multifunctional enzyme</keyword>
<feature type="compositionally biased region" description="Basic residues" evidence="7">
    <location>
        <begin position="810"/>
        <end position="825"/>
    </location>
</feature>
<evidence type="ECO:0000256" key="5">
    <source>
        <dbReference type="ARBA" id="ARBA00022842"/>
    </source>
</evidence>
<feature type="domain" description="PII-uridylyltransferase/Glutamine-synthetase adenylyltransferase" evidence="9">
    <location>
        <begin position="425"/>
        <end position="517"/>
    </location>
</feature>
<dbReference type="Gene3D" id="1.20.120.330">
    <property type="entry name" value="Nucleotidyltransferases domain 2"/>
    <property type="match status" value="1"/>
</dbReference>
<evidence type="ECO:0000313" key="11">
    <source>
        <dbReference type="Proteomes" id="UP001157017"/>
    </source>
</evidence>
<dbReference type="SUPFAM" id="SSF81301">
    <property type="entry name" value="Nucleotidyltransferase"/>
    <property type="match status" value="2"/>
</dbReference>
<feature type="region of interest" description="Disordered" evidence="7">
    <location>
        <begin position="191"/>
        <end position="235"/>
    </location>
</feature>
<keyword evidence="5" id="KW-0460">Magnesium</keyword>
<dbReference type="InterPro" id="IPR043519">
    <property type="entry name" value="NT_sf"/>
</dbReference>
<evidence type="ECO:0000256" key="3">
    <source>
        <dbReference type="ARBA" id="ARBA00022741"/>
    </source>
</evidence>
<sequence>MSTRAVSVRARLIRLGFRDADRAERLLGDPALAGLLDPLEDVFEDGLLLEVADAADPDLALLGLVRLMEGVAQVRRLDPDDPALAEADLPHLLQAVRVAGPVRHRLLSVLGSSSALGDHLARHPAHWVVLRDDAEATPEHCAPSLLRAVGAHPAAGQPVASDGGPTGHDRLRVAYRRGLLRLAGRDLSCPHPTALLPSVGREPGRPRRRRAGGRARRGPRRACRTTRRRAASPSSRWASAAAASLNYVSDVDVVFVAEPDLPEGSGTTRRSGPPWPPPGRATGLMRACSASTPEGTLWPVDANLRPEGKQGPLVRTIASHVAYYERWAQTWEFQALLKARPVAGDVDLGRRYVEALSPMVWQAATRDGFVGDVQAMRRRVEEQRRGPRSTASRARPGRPARRRVQRAGCSLVHGRIDPALRSPTTLDALAALGAGGYVGRDDAASMDTAYRLLRTLEHRLRLHRLTRTHLMPAAGTQDDDLRRLGRQAGHRANPEHAVVGQWHRQAREVRRLHERLFYRPLLGAAAQLSTADVRLTPDAARSRLQALGYTDPAGALRHIEALTSGVSRRAAIQRRLLPVMLGWFADEADPDAGLLAFRRVSDALGTTHWYLKMLRDEGSSAERLAHVLARSRFAAELLQQDAETVQVLGQGGGLQPRSLDALRTEVLAAVERHDDPGRAVTAARSVRRREPVPRRQRRPARRPRPRRRRAGAHRRHRRGARGCAAGGAVRRRAAARRACPPGCSSSAWAASAARSLGYGSDADVLFVHDPLPGADEQAAQQAALAVTVEPAATAARRRPRPVDRASTRGCGRRASRARSCARSRRTPPTTRGGRWRGSGRRCCGRRPWRATPVWPSGSSR</sequence>
<feature type="region of interest" description="Disordered" evidence="7">
    <location>
        <begin position="673"/>
        <end position="727"/>
    </location>
</feature>
<dbReference type="Gene3D" id="3.30.460.10">
    <property type="entry name" value="Beta Polymerase, domain 2"/>
    <property type="match status" value="1"/>
</dbReference>
<evidence type="ECO:0000256" key="7">
    <source>
        <dbReference type="SAM" id="MobiDB-lite"/>
    </source>
</evidence>
<dbReference type="PANTHER" id="PTHR30621:SF0">
    <property type="entry name" value="BIFUNCTIONAL GLUTAMINE SYNTHETASE ADENYLYLTRANSFERASE_ADENYLYL-REMOVING ENZYME"/>
    <property type="match status" value="1"/>
</dbReference>
<accession>A0ABQ6JL37</accession>
<keyword evidence="11" id="KW-1185">Reference proteome</keyword>
<dbReference type="InterPro" id="IPR023057">
    <property type="entry name" value="GlnE"/>
</dbReference>
<evidence type="ECO:0000256" key="6">
    <source>
        <dbReference type="ARBA" id="ARBA00023268"/>
    </source>
</evidence>
<dbReference type="NCBIfam" id="NF010707">
    <property type="entry name" value="PRK14109.1"/>
    <property type="match status" value="1"/>
</dbReference>
<proteinExistence type="predicted"/>
<dbReference type="SUPFAM" id="SSF81593">
    <property type="entry name" value="Nucleotidyltransferase substrate binding subunit/domain"/>
    <property type="match status" value="1"/>
</dbReference>
<dbReference type="Pfam" id="PF03710">
    <property type="entry name" value="GlnE"/>
    <property type="match status" value="1"/>
</dbReference>
<keyword evidence="2" id="KW-0548">Nucleotidyltransferase</keyword>
<organism evidence="10 11">
    <name type="scientific">Angustibacter aerolatus</name>
    <dbReference type="NCBI Taxonomy" id="1162965"/>
    <lineage>
        <taxon>Bacteria</taxon>
        <taxon>Bacillati</taxon>
        <taxon>Actinomycetota</taxon>
        <taxon>Actinomycetes</taxon>
        <taxon>Kineosporiales</taxon>
        <taxon>Kineosporiaceae</taxon>
    </lineage>
</organism>
<dbReference type="InterPro" id="IPR005190">
    <property type="entry name" value="GlnE_rpt_dom"/>
</dbReference>
<dbReference type="EMBL" id="BSUZ01000001">
    <property type="protein sequence ID" value="GMA88961.1"/>
    <property type="molecule type" value="Genomic_DNA"/>
</dbReference>
<dbReference type="PANTHER" id="PTHR30621">
    <property type="entry name" value="GLUTAMINE SYNTHETASE ADENYLYLTRANSFERASE"/>
    <property type="match status" value="1"/>
</dbReference>
<reference evidence="11" key="1">
    <citation type="journal article" date="2019" name="Int. J. Syst. Evol. Microbiol.">
        <title>The Global Catalogue of Microorganisms (GCM) 10K type strain sequencing project: providing services to taxonomists for standard genome sequencing and annotation.</title>
        <authorList>
            <consortium name="The Broad Institute Genomics Platform"/>
            <consortium name="The Broad Institute Genome Sequencing Center for Infectious Disease"/>
            <person name="Wu L."/>
            <person name="Ma J."/>
        </authorList>
    </citation>
    <scope>NUCLEOTIDE SEQUENCE [LARGE SCALE GENOMIC DNA]</scope>
    <source>
        <strain evidence="11">NBRC 108730</strain>
    </source>
</reference>
<evidence type="ECO:0000256" key="1">
    <source>
        <dbReference type="ARBA" id="ARBA00022679"/>
    </source>
</evidence>
<keyword evidence="1" id="KW-0808">Transferase</keyword>
<feature type="compositionally biased region" description="Basic residues" evidence="7">
    <location>
        <begin position="206"/>
        <end position="230"/>
    </location>
</feature>
<protein>
    <recommendedName>
        <fullName evidence="12">Glutamate-ammonia-ligase adenylyltransferase</fullName>
    </recommendedName>
</protein>
<keyword evidence="4" id="KW-0067">ATP-binding</keyword>
<dbReference type="Pfam" id="PF08335">
    <property type="entry name" value="GlnD_UR_UTase"/>
    <property type="match status" value="1"/>
</dbReference>
<evidence type="ECO:0000313" key="10">
    <source>
        <dbReference type="EMBL" id="GMA88961.1"/>
    </source>
</evidence>
<keyword evidence="3" id="KW-0547">Nucleotide-binding</keyword>
<feature type="compositionally biased region" description="Basic residues" evidence="7">
    <location>
        <begin position="694"/>
        <end position="720"/>
    </location>
</feature>
<feature type="compositionally biased region" description="Basic residues" evidence="7">
    <location>
        <begin position="833"/>
        <end position="848"/>
    </location>
</feature>
<comment type="caution">
    <text evidence="10">The sequence shown here is derived from an EMBL/GenBank/DDBJ whole genome shotgun (WGS) entry which is preliminary data.</text>
</comment>
<feature type="region of interest" description="Disordered" evidence="7">
    <location>
        <begin position="378"/>
        <end position="407"/>
    </location>
</feature>
<feature type="domain" description="Glutamate-ammonia ligase adenylyltransferase repeated" evidence="8">
    <location>
        <begin position="243"/>
        <end position="351"/>
    </location>
</feature>
<feature type="compositionally biased region" description="Basic residues" evidence="7">
    <location>
        <begin position="395"/>
        <end position="405"/>
    </location>
</feature>
<evidence type="ECO:0000256" key="2">
    <source>
        <dbReference type="ARBA" id="ARBA00022695"/>
    </source>
</evidence>
<dbReference type="InterPro" id="IPR013546">
    <property type="entry name" value="PII_UdlTrfase/GS_AdlTrfase"/>
</dbReference>
<evidence type="ECO:0000259" key="8">
    <source>
        <dbReference type="Pfam" id="PF03710"/>
    </source>
</evidence>
<evidence type="ECO:0008006" key="12">
    <source>
        <dbReference type="Google" id="ProtNLM"/>
    </source>
</evidence>
<evidence type="ECO:0000256" key="4">
    <source>
        <dbReference type="ARBA" id="ARBA00022840"/>
    </source>
</evidence>
<feature type="region of interest" description="Disordered" evidence="7">
    <location>
        <begin position="790"/>
        <end position="860"/>
    </location>
</feature>
<dbReference type="Proteomes" id="UP001157017">
    <property type="component" value="Unassembled WGS sequence"/>
</dbReference>
<name>A0ABQ6JL37_9ACTN</name>
<gene>
    <name evidence="10" type="ORF">GCM10025868_42110</name>
</gene>